<accession>A0ABR3Y5D2</accession>
<evidence type="ECO:0000313" key="2">
    <source>
        <dbReference type="EMBL" id="KAL1882934.1"/>
    </source>
</evidence>
<dbReference type="Proteomes" id="UP001583177">
    <property type="component" value="Unassembled WGS sequence"/>
</dbReference>
<feature type="compositionally biased region" description="Low complexity" evidence="1">
    <location>
        <begin position="331"/>
        <end position="351"/>
    </location>
</feature>
<keyword evidence="3" id="KW-1185">Reference proteome</keyword>
<dbReference type="EMBL" id="JAWRVE010000003">
    <property type="protein sequence ID" value="KAL1882934.1"/>
    <property type="molecule type" value="Genomic_DNA"/>
</dbReference>
<protein>
    <submittedName>
        <fullName evidence="2">Uncharacterized protein</fullName>
    </submittedName>
</protein>
<proteinExistence type="predicted"/>
<comment type="caution">
    <text evidence="2">The sequence shown here is derived from an EMBL/GenBank/DDBJ whole genome shotgun (WGS) entry which is preliminary data.</text>
</comment>
<sequence>MARRAFIPPVKPAGAGGLRGAGDIPTVPTVPKAGPVPGAIPKAGSASTGSDVPRLGKGDGDSATSYKPPVIPEGDALSSSPNQYGTGTASSSTSLCSRDKEGCDLMKDVAEELVGQIIDAAQDAAAELESSSVASGAATTTTLTAARMNTATSTPTPVPMPNLNVSSWMDLSDYSALFTESEFSMLQEDPLCFYANYERLYESYYHANTSAASPASSSSSASATSTTGGDPARRTVPPRPRQEDGEPTATATNTVDEDAAAASTLYFSYLPDQLRLVYTSTPASLTVTATATATCSGLSDLGIATSFETPYAVFGYREGYEAVETEAPVTSGSSSGSGEVSSGAAPGRATTGPGMAPWSGVVILGILWLLKLR</sequence>
<evidence type="ECO:0000256" key="1">
    <source>
        <dbReference type="SAM" id="MobiDB-lite"/>
    </source>
</evidence>
<organism evidence="2 3">
    <name type="scientific">Diaporthe australafricana</name>
    <dbReference type="NCBI Taxonomy" id="127596"/>
    <lineage>
        <taxon>Eukaryota</taxon>
        <taxon>Fungi</taxon>
        <taxon>Dikarya</taxon>
        <taxon>Ascomycota</taxon>
        <taxon>Pezizomycotina</taxon>
        <taxon>Sordariomycetes</taxon>
        <taxon>Sordariomycetidae</taxon>
        <taxon>Diaporthales</taxon>
        <taxon>Diaporthaceae</taxon>
        <taxon>Diaporthe</taxon>
    </lineage>
</organism>
<evidence type="ECO:0000313" key="3">
    <source>
        <dbReference type="Proteomes" id="UP001583177"/>
    </source>
</evidence>
<reference evidence="2 3" key="1">
    <citation type="journal article" date="2024" name="IMA Fungus">
        <title>IMA Genome - F19 : A genome assembly and annotation guide to empower mycologists, including annotated draft genome sequences of Ceratocystis pirilliformis, Diaporthe australafricana, Fusarium ophioides, Paecilomyces lecythidis, and Sporothrix stenoceras.</title>
        <authorList>
            <person name="Aylward J."/>
            <person name="Wilson A.M."/>
            <person name="Visagie C.M."/>
            <person name="Spraker J."/>
            <person name="Barnes I."/>
            <person name="Buitendag C."/>
            <person name="Ceriani C."/>
            <person name="Del Mar Angel L."/>
            <person name="du Plessis D."/>
            <person name="Fuchs T."/>
            <person name="Gasser K."/>
            <person name="Kramer D."/>
            <person name="Li W."/>
            <person name="Munsamy K."/>
            <person name="Piso A."/>
            <person name="Price J.L."/>
            <person name="Sonnekus B."/>
            <person name="Thomas C."/>
            <person name="van der Nest A."/>
            <person name="van Dijk A."/>
            <person name="van Heerden A."/>
            <person name="van Vuuren N."/>
            <person name="Yilmaz N."/>
            <person name="Duong T.A."/>
            <person name="van der Merwe N.A."/>
            <person name="Wingfield M.J."/>
            <person name="Wingfield B.D."/>
        </authorList>
    </citation>
    <scope>NUCLEOTIDE SEQUENCE [LARGE SCALE GENOMIC DNA]</scope>
    <source>
        <strain evidence="2 3">CMW 18300</strain>
    </source>
</reference>
<gene>
    <name evidence="2" type="ORF">Daus18300_000572</name>
</gene>
<feature type="region of interest" description="Disordered" evidence="1">
    <location>
        <begin position="328"/>
        <end position="351"/>
    </location>
</feature>
<feature type="region of interest" description="Disordered" evidence="1">
    <location>
        <begin position="1"/>
        <end position="95"/>
    </location>
</feature>
<feature type="region of interest" description="Disordered" evidence="1">
    <location>
        <begin position="211"/>
        <end position="255"/>
    </location>
</feature>
<feature type="compositionally biased region" description="Low complexity" evidence="1">
    <location>
        <begin position="211"/>
        <end position="227"/>
    </location>
</feature>
<feature type="compositionally biased region" description="Polar residues" evidence="1">
    <location>
        <begin position="77"/>
        <end position="95"/>
    </location>
</feature>
<name>A0ABR3Y5D2_9PEZI</name>